<name>A0AB39VH23_9FUSO</name>
<proteinExistence type="predicted"/>
<dbReference type="Pfam" id="PF13505">
    <property type="entry name" value="OMP_b-brl"/>
    <property type="match status" value="1"/>
</dbReference>
<accession>A0AB39VH23</accession>
<organism evidence="4">
    <name type="scientific">Leptotrichia rugosa</name>
    <dbReference type="NCBI Taxonomy" id="3239302"/>
    <lineage>
        <taxon>Bacteria</taxon>
        <taxon>Fusobacteriati</taxon>
        <taxon>Fusobacteriota</taxon>
        <taxon>Fusobacteriia</taxon>
        <taxon>Fusobacteriales</taxon>
        <taxon>Leptotrichiaceae</taxon>
        <taxon>Leptotrichia</taxon>
    </lineage>
</organism>
<evidence type="ECO:0000313" key="4">
    <source>
        <dbReference type="EMBL" id="XDU67057.1"/>
    </source>
</evidence>
<protein>
    <submittedName>
        <fullName evidence="4">Porin family protein</fullName>
    </submittedName>
</protein>
<evidence type="ECO:0000256" key="2">
    <source>
        <dbReference type="SAM" id="SignalP"/>
    </source>
</evidence>
<sequence length="190" mass="20819">MKRKFMGLFLVLGIVSFAANAGKVEVKGAYDLGGKYHYDNSSEKAKSTAGEAGAEYRYEVTPGLEVGAGTAYQWHKKVKARNSADENYENYNSVPVYGTAKYTFATPTTVKPYVKGDLGYSANNGNIDDYKAKNGLYYGVGAGVNYNNFNAEVMYKENQGQYKNDNTGDKTDANYKRVSVGVGYNFNLGN</sequence>
<feature type="chain" id="PRO_5044320074" evidence="2">
    <location>
        <begin position="22"/>
        <end position="190"/>
    </location>
</feature>
<evidence type="ECO:0000259" key="3">
    <source>
        <dbReference type="Pfam" id="PF13505"/>
    </source>
</evidence>
<feature type="signal peptide" evidence="2">
    <location>
        <begin position="1"/>
        <end position="21"/>
    </location>
</feature>
<dbReference type="EMBL" id="CP165644">
    <property type="protein sequence ID" value="XDU67057.1"/>
    <property type="molecule type" value="Genomic_DNA"/>
</dbReference>
<dbReference type="KEGG" id="lrug:AB8B22_01215"/>
<dbReference type="AlphaFoldDB" id="A0AB39VH23"/>
<dbReference type="RefSeq" id="WP_314080225.1">
    <property type="nucleotide sequence ID" value="NZ_CP165644.1"/>
</dbReference>
<keyword evidence="1 2" id="KW-0732">Signal</keyword>
<dbReference type="Gene3D" id="2.40.160.20">
    <property type="match status" value="1"/>
</dbReference>
<dbReference type="InterPro" id="IPR027385">
    <property type="entry name" value="Beta-barrel_OMP"/>
</dbReference>
<feature type="domain" description="Outer membrane protein beta-barrel" evidence="3">
    <location>
        <begin position="9"/>
        <end position="186"/>
    </location>
</feature>
<evidence type="ECO:0000256" key="1">
    <source>
        <dbReference type="ARBA" id="ARBA00022729"/>
    </source>
</evidence>
<dbReference type="InterPro" id="IPR011250">
    <property type="entry name" value="OMP/PagP_B-barrel"/>
</dbReference>
<dbReference type="SUPFAM" id="SSF56925">
    <property type="entry name" value="OMPA-like"/>
    <property type="match status" value="1"/>
</dbReference>
<gene>
    <name evidence="4" type="ORF">AB8B22_01215</name>
</gene>
<reference evidence="4" key="1">
    <citation type="submission" date="2024-07" db="EMBL/GenBank/DDBJ databases">
        <authorList>
            <person name="Li X.-J."/>
            <person name="Wang X."/>
        </authorList>
    </citation>
    <scope>NUCLEOTIDE SEQUENCE</scope>
    <source>
        <strain evidence="4">HSP-334</strain>
    </source>
</reference>